<dbReference type="SUPFAM" id="SSF56112">
    <property type="entry name" value="Protein kinase-like (PK-like)"/>
    <property type="match status" value="1"/>
</dbReference>
<dbReference type="InterPro" id="IPR008271">
    <property type="entry name" value="Ser/Thr_kinase_AS"/>
</dbReference>
<proteinExistence type="inferred from homology"/>
<keyword evidence="4" id="KW-1185">Reference proteome</keyword>
<dbReference type="Pfam" id="PF00069">
    <property type="entry name" value="Pkinase"/>
    <property type="match status" value="1"/>
</dbReference>
<dbReference type="PROSITE" id="PS00108">
    <property type="entry name" value="PROTEIN_KINASE_ST"/>
    <property type="match status" value="1"/>
</dbReference>
<dbReference type="Gene3D" id="1.10.510.10">
    <property type="entry name" value="Transferase(Phosphotransferase) domain 1"/>
    <property type="match status" value="1"/>
</dbReference>
<dbReference type="Proteomes" id="UP001470230">
    <property type="component" value="Unassembled WGS sequence"/>
</dbReference>
<gene>
    <name evidence="3" type="ORF">M9Y10_010581</name>
</gene>
<evidence type="ECO:0000259" key="2">
    <source>
        <dbReference type="PROSITE" id="PS50011"/>
    </source>
</evidence>
<dbReference type="Gene3D" id="1.25.40.10">
    <property type="entry name" value="Tetratricopeptide repeat domain"/>
    <property type="match status" value="3"/>
</dbReference>
<feature type="domain" description="Protein kinase" evidence="2">
    <location>
        <begin position="187"/>
        <end position="460"/>
    </location>
</feature>
<evidence type="ECO:0000313" key="4">
    <source>
        <dbReference type="Proteomes" id="UP001470230"/>
    </source>
</evidence>
<comment type="similarity">
    <text evidence="1">Belongs to the sel-1 family.</text>
</comment>
<dbReference type="InterPro" id="IPR019734">
    <property type="entry name" value="TPR_rpt"/>
</dbReference>
<sequence length="1367" mass="162503">MILFEGIGEEIQTIYRNMVIHTFDYKEFNEKLAFQKLVKILEKHKFVIYEIHQSSQNLNGTFCVEKSCFILKNINLKSILLFSKQNEFSTIYLGSNIFGIPKTLNDKNAETEVKSFYEKYKNQIEKNETIKETIRPIVGFLIRRFFYPSYYFKDPSFFLFKPNIVPNDFNTFQTQLLKEIDHENNKENSWENFDEKDFIKLRQLYYKDAVFYYLVVHIKTMHIFMMKKKLNGYENKQWDHEIEFCKSFYHRSIVHFYGFVYKNHSVEGLIYDFMCNGTLTEYINKNKNISNLFSFSTIIRLIDGIDYIHSISFIHRDIKPSNILLDNNFSCYINDFDQCKKYDDNAKMTEDFGTLLYASPEQYQGYEATHKKISYPTDIYSFGQLVYFLFAHKNMLQNSRDINEYIMKNEIPEIPNLSKDIYDLCKWCVKYDPDQRPAINEIKNIIFKNAQSLFYLDQFFSQNKIEKINKEETIQFIYENLYFISKFIDKEQFMDKLNFLSKLIESLYEGEISQILFNIGYIYSQNEILPHDYNKAMKYFLMSVEINNNCNALDGIGSLYLMGYGVPKNITKACEYYELSAQQNNPKSIYMLGCIYYIGLGVTKDEMKAKSYFESAANFNYSQAFISLGDFYFNRHDEYQDKAKGIEYYKKAEECKDDNIFLALGTLYRDGKGFEQNSKKAIKYLKLAIKKNKSAACYNLAEIYYKGIGINKDFKKARKYYEKATKGNYAPYALFILGKMYADGDGVDINYQKTLEYYEQSAKLNNSDALNGLGVLYFNGFGIKQNYSIAREYFEQSKTVNNNSYAYNNLADIYLNGYGVPKDYYKAQFYYLESAKQKNIDSFFGLGNMYYKGYIIQDFDTAIKYYKMAAKYNHSEAMFKIGKIYFNEKYKLHSFKKALKYFKKSSVFNNPNSFYLLGLMHLKGLGVKINHFESFKYFMNSADLNYFKAFFYVGILYERGLGVERNLSKALEYYFKCEQETNYTYIIHFKGGTKKIEKKNYCYRYRSANKIGLIYFLENEKKNNKLAEKYLQIAAFNEYPIGQNNYGLYCLYFSNKKQRIQQMFEKASKQCFDLIEFNIGRYYEIKCDMIKACEHYKRALMYENNFLFFRNKIIDDESLEMARIFINCFLYLRFSINKSNPYKLSNYLIIRAIFRPILKALFISNYDSYQFTVKNHNNNSNLKDFFLKFPIFNFNKQNQSGWKMIKKSENIKTIEILIENDDSSLSNIKYKKKAPESEDLNSLFEVNYHIKQKVIDIFNELNKTCKTRFQIINETEIEQNSSLYELKFISNDNITRCLKFPVCFDHKIFNYVDLLNDEINKVVEEMGKILFSEPLSILFGRFPEHIYHDKYPKRKDINCLFYEGFGL</sequence>
<dbReference type="InterPro" id="IPR050767">
    <property type="entry name" value="Sel1_AlgK"/>
</dbReference>
<name>A0ABR2IN21_9EUKA</name>
<dbReference type="InterPro" id="IPR011009">
    <property type="entry name" value="Kinase-like_dom_sf"/>
</dbReference>
<evidence type="ECO:0000256" key="1">
    <source>
        <dbReference type="ARBA" id="ARBA00038101"/>
    </source>
</evidence>
<dbReference type="InterPro" id="IPR000719">
    <property type="entry name" value="Prot_kinase_dom"/>
</dbReference>
<accession>A0ABR2IN21</accession>
<dbReference type="SMART" id="SM00028">
    <property type="entry name" value="TPR"/>
    <property type="match status" value="6"/>
</dbReference>
<dbReference type="Pfam" id="PF08238">
    <property type="entry name" value="Sel1"/>
    <property type="match status" value="14"/>
</dbReference>
<dbReference type="InterPro" id="IPR011990">
    <property type="entry name" value="TPR-like_helical_dom_sf"/>
</dbReference>
<comment type="caution">
    <text evidence="3">The sequence shown here is derived from an EMBL/GenBank/DDBJ whole genome shotgun (WGS) entry which is preliminary data.</text>
</comment>
<dbReference type="SMART" id="SM00671">
    <property type="entry name" value="SEL1"/>
    <property type="match status" value="14"/>
</dbReference>
<dbReference type="EMBL" id="JAPFFF010000016">
    <property type="protein sequence ID" value="KAK8865051.1"/>
    <property type="molecule type" value="Genomic_DNA"/>
</dbReference>
<dbReference type="PROSITE" id="PS50011">
    <property type="entry name" value="PROTEIN_KINASE_DOM"/>
    <property type="match status" value="1"/>
</dbReference>
<dbReference type="PANTHER" id="PTHR11102">
    <property type="entry name" value="SEL-1-LIKE PROTEIN"/>
    <property type="match status" value="1"/>
</dbReference>
<evidence type="ECO:0000313" key="3">
    <source>
        <dbReference type="EMBL" id="KAK8865051.1"/>
    </source>
</evidence>
<protein>
    <recommendedName>
        <fullName evidence="2">Protein kinase domain-containing protein</fullName>
    </recommendedName>
</protein>
<dbReference type="SMART" id="SM00220">
    <property type="entry name" value="S_TKc"/>
    <property type="match status" value="1"/>
</dbReference>
<dbReference type="InterPro" id="IPR006597">
    <property type="entry name" value="Sel1-like"/>
</dbReference>
<dbReference type="SUPFAM" id="SSF81901">
    <property type="entry name" value="HCP-like"/>
    <property type="match status" value="4"/>
</dbReference>
<reference evidence="3 4" key="1">
    <citation type="submission" date="2024-04" db="EMBL/GenBank/DDBJ databases">
        <title>Tritrichomonas musculus Genome.</title>
        <authorList>
            <person name="Alves-Ferreira E."/>
            <person name="Grigg M."/>
            <person name="Lorenzi H."/>
            <person name="Galac M."/>
        </authorList>
    </citation>
    <scope>NUCLEOTIDE SEQUENCE [LARGE SCALE GENOMIC DNA]</scope>
    <source>
        <strain evidence="3 4">EAF2021</strain>
    </source>
</reference>
<dbReference type="PANTHER" id="PTHR11102:SF147">
    <property type="entry name" value="SEL1L ADAPTOR SUBUNIT OF ERAD E3 UBIQUITIN LIGASE"/>
    <property type="match status" value="1"/>
</dbReference>
<organism evidence="3 4">
    <name type="scientific">Tritrichomonas musculus</name>
    <dbReference type="NCBI Taxonomy" id="1915356"/>
    <lineage>
        <taxon>Eukaryota</taxon>
        <taxon>Metamonada</taxon>
        <taxon>Parabasalia</taxon>
        <taxon>Tritrichomonadida</taxon>
        <taxon>Tritrichomonadidae</taxon>
        <taxon>Tritrichomonas</taxon>
    </lineage>
</organism>